<dbReference type="AlphaFoldDB" id="A0A0C9MBV4"/>
<dbReference type="Pfam" id="PF01161">
    <property type="entry name" value="PBP"/>
    <property type="match status" value="1"/>
</dbReference>
<protein>
    <submittedName>
        <fullName evidence="2">Phosphatidylethanolamine-binding protein</fullName>
    </submittedName>
</protein>
<dbReference type="Gene3D" id="3.90.280.10">
    <property type="entry name" value="PEBP-like"/>
    <property type="match status" value="1"/>
</dbReference>
<organism evidence="2">
    <name type="scientific">Mucor ambiguus</name>
    <dbReference type="NCBI Taxonomy" id="91626"/>
    <lineage>
        <taxon>Eukaryota</taxon>
        <taxon>Fungi</taxon>
        <taxon>Fungi incertae sedis</taxon>
        <taxon>Mucoromycota</taxon>
        <taxon>Mucoromycotina</taxon>
        <taxon>Mucoromycetes</taxon>
        <taxon>Mucorales</taxon>
        <taxon>Mucorineae</taxon>
        <taxon>Mucoraceae</taxon>
        <taxon>Mucor</taxon>
    </lineage>
</organism>
<dbReference type="CDD" id="cd00866">
    <property type="entry name" value="PEBP_euk"/>
    <property type="match status" value="1"/>
</dbReference>
<dbReference type="InterPro" id="IPR036610">
    <property type="entry name" value="PEBP-like_sf"/>
</dbReference>
<dbReference type="STRING" id="91626.A0A0C9MBV4"/>
<dbReference type="PANTHER" id="PTHR11362">
    <property type="entry name" value="PHOSPHATIDYLETHANOLAMINE-BINDING PROTEIN"/>
    <property type="match status" value="1"/>
</dbReference>
<accession>A0A0C9MBV4</accession>
<comment type="similarity">
    <text evidence="1">Belongs to the phosphatidylethanolamine-binding protein family.</text>
</comment>
<reference evidence="2" key="1">
    <citation type="submission" date="2014-09" db="EMBL/GenBank/DDBJ databases">
        <title>Draft genome sequence of an oleaginous Mucoromycotina fungus Mucor ambiguus NBRC6742.</title>
        <authorList>
            <person name="Takeda I."/>
            <person name="Yamane N."/>
            <person name="Morita T."/>
            <person name="Tamano K."/>
            <person name="Machida M."/>
            <person name="Baker S."/>
            <person name="Koike H."/>
        </authorList>
    </citation>
    <scope>NUCLEOTIDE SEQUENCE</scope>
    <source>
        <strain evidence="2">NBRC 6742</strain>
    </source>
</reference>
<dbReference type="PROSITE" id="PS01220">
    <property type="entry name" value="PBP"/>
    <property type="match status" value="1"/>
</dbReference>
<sequence>MSIITADTNINSSLEKVGLIPDVIPSAISPTTLLKIDYENSSKDVALGNNLAPQEANEVPNVFFVAPDQSAFYTLVMTDPDAPSAQDKKFGPWRHWIITNISGSDVSVSLKKAENQHTPYIGPGPGENSGTHRYTFLLYQQSNGEQKFKPMEHEQREHRRKFDIRGFEQENQLELISVNFFCCPT</sequence>
<gene>
    <name evidence="2" type="ORF">MAM1_0188d07598</name>
</gene>
<dbReference type="Proteomes" id="UP000053815">
    <property type="component" value="Unassembled WGS sequence"/>
</dbReference>
<proteinExistence type="inferred from homology"/>
<name>A0A0C9MBV4_9FUNG</name>
<dbReference type="EMBL" id="DF836477">
    <property type="protein sequence ID" value="GAN08091.1"/>
    <property type="molecule type" value="Genomic_DNA"/>
</dbReference>
<dbReference type="InterPro" id="IPR035810">
    <property type="entry name" value="PEBP_euk"/>
</dbReference>
<evidence type="ECO:0000256" key="1">
    <source>
        <dbReference type="ARBA" id="ARBA00007091"/>
    </source>
</evidence>
<dbReference type="SUPFAM" id="SSF49777">
    <property type="entry name" value="PEBP-like"/>
    <property type="match status" value="1"/>
</dbReference>
<dbReference type="OrthoDB" id="2506647at2759"/>
<dbReference type="InterPro" id="IPR008914">
    <property type="entry name" value="PEBP"/>
</dbReference>
<dbReference type="InterPro" id="IPR001858">
    <property type="entry name" value="Phosphatidylethanolamine-bd_CS"/>
</dbReference>
<evidence type="ECO:0000313" key="2">
    <source>
        <dbReference type="EMBL" id="GAN08091.1"/>
    </source>
</evidence>
<keyword evidence="3" id="KW-1185">Reference proteome</keyword>
<dbReference type="PANTHER" id="PTHR11362:SF82">
    <property type="entry name" value="PHOSPHATIDYLETHANOLAMINE-BINDING PROTEIN 4"/>
    <property type="match status" value="1"/>
</dbReference>
<evidence type="ECO:0000313" key="3">
    <source>
        <dbReference type="Proteomes" id="UP000053815"/>
    </source>
</evidence>